<evidence type="ECO:0000259" key="14">
    <source>
        <dbReference type="Pfam" id="PF05529"/>
    </source>
</evidence>
<evidence type="ECO:0000256" key="7">
    <source>
        <dbReference type="ARBA" id="ARBA00022892"/>
    </source>
</evidence>
<feature type="domain" description="Bap31/Bap29 cytoplasmic coiled-coil" evidence="15">
    <location>
        <begin position="191"/>
        <end position="244"/>
    </location>
</feature>
<evidence type="ECO:0000256" key="4">
    <source>
        <dbReference type="ARBA" id="ARBA00022692"/>
    </source>
</evidence>
<keyword evidence="7 12" id="KW-0931">ER-Golgi transport</keyword>
<evidence type="ECO:0000256" key="2">
    <source>
        <dbReference type="ARBA" id="ARBA00007956"/>
    </source>
</evidence>
<evidence type="ECO:0000256" key="12">
    <source>
        <dbReference type="RuleBase" id="RU367026"/>
    </source>
</evidence>
<proteinExistence type="inferred from homology"/>
<name>A0A0B7B8G7_9EUPU</name>
<dbReference type="GO" id="GO:0006888">
    <property type="term" value="P:endoplasmic reticulum to Golgi vesicle-mediated transport"/>
    <property type="evidence" value="ECO:0007669"/>
    <property type="project" value="UniProtKB-UniRule"/>
</dbReference>
<keyword evidence="6 12" id="KW-0256">Endoplasmic reticulum</keyword>
<keyword evidence="11 12" id="KW-0472">Membrane</keyword>
<dbReference type="Pfam" id="PF18035">
    <property type="entry name" value="Bap31_Bap29_C"/>
    <property type="match status" value="1"/>
</dbReference>
<comment type="subcellular location">
    <subcellularLocation>
        <location evidence="1 12">Endoplasmic reticulum membrane</location>
        <topology evidence="1 12">Multi-pass membrane protein</topology>
    </subcellularLocation>
</comment>
<dbReference type="GO" id="GO:0006886">
    <property type="term" value="P:intracellular protein transport"/>
    <property type="evidence" value="ECO:0007669"/>
    <property type="project" value="UniProtKB-UniRule"/>
</dbReference>
<keyword evidence="8 12" id="KW-0653">Protein transport</keyword>
<evidence type="ECO:0000313" key="16">
    <source>
        <dbReference type="EMBL" id="CEK89308.1"/>
    </source>
</evidence>
<evidence type="ECO:0000256" key="3">
    <source>
        <dbReference type="ARBA" id="ARBA00022448"/>
    </source>
</evidence>
<evidence type="ECO:0000256" key="8">
    <source>
        <dbReference type="ARBA" id="ARBA00022927"/>
    </source>
</evidence>
<evidence type="ECO:0000256" key="1">
    <source>
        <dbReference type="ARBA" id="ARBA00004477"/>
    </source>
</evidence>
<dbReference type="PANTHER" id="PTHR12701">
    <property type="entry name" value="BCR-ASSOCIATED PROTEIN, BAP"/>
    <property type="match status" value="1"/>
</dbReference>
<reference evidence="16" key="1">
    <citation type="submission" date="2014-12" db="EMBL/GenBank/DDBJ databases">
        <title>Insight into the proteome of Arion vulgaris.</title>
        <authorList>
            <person name="Aradska J."/>
            <person name="Bulat T."/>
            <person name="Smidak R."/>
            <person name="Sarate P."/>
            <person name="Gangsoo J."/>
            <person name="Sialana F."/>
            <person name="Bilban M."/>
            <person name="Lubec G."/>
        </authorList>
    </citation>
    <scope>NUCLEOTIDE SEQUENCE</scope>
    <source>
        <tissue evidence="16">Skin</tissue>
    </source>
</reference>
<evidence type="ECO:0000256" key="13">
    <source>
        <dbReference type="SAM" id="MobiDB-lite"/>
    </source>
</evidence>
<keyword evidence="10" id="KW-0175">Coiled coil</keyword>
<evidence type="ECO:0000256" key="5">
    <source>
        <dbReference type="ARBA" id="ARBA00022703"/>
    </source>
</evidence>
<accession>A0A0B7B8G7</accession>
<dbReference type="AlphaFoldDB" id="A0A0B7B8G7"/>
<organism evidence="16">
    <name type="scientific">Arion vulgaris</name>
    <dbReference type="NCBI Taxonomy" id="1028688"/>
    <lineage>
        <taxon>Eukaryota</taxon>
        <taxon>Metazoa</taxon>
        <taxon>Spiralia</taxon>
        <taxon>Lophotrochozoa</taxon>
        <taxon>Mollusca</taxon>
        <taxon>Gastropoda</taxon>
        <taxon>Heterobranchia</taxon>
        <taxon>Euthyneura</taxon>
        <taxon>Panpulmonata</taxon>
        <taxon>Eupulmonata</taxon>
        <taxon>Stylommatophora</taxon>
        <taxon>Helicina</taxon>
        <taxon>Arionoidea</taxon>
        <taxon>Arionidae</taxon>
        <taxon>Arion</taxon>
    </lineage>
</organism>
<feature type="region of interest" description="Disordered" evidence="13">
    <location>
        <begin position="211"/>
        <end position="245"/>
    </location>
</feature>
<evidence type="ECO:0000256" key="9">
    <source>
        <dbReference type="ARBA" id="ARBA00022989"/>
    </source>
</evidence>
<dbReference type="GO" id="GO:0005789">
    <property type="term" value="C:endoplasmic reticulum membrane"/>
    <property type="evidence" value="ECO:0007669"/>
    <property type="project" value="UniProtKB-SubCell"/>
</dbReference>
<keyword evidence="4 12" id="KW-0812">Transmembrane</keyword>
<feature type="transmembrane region" description="Helical" evidence="12">
    <location>
        <begin position="103"/>
        <end position="124"/>
    </location>
</feature>
<dbReference type="GO" id="GO:0006915">
    <property type="term" value="P:apoptotic process"/>
    <property type="evidence" value="ECO:0007669"/>
    <property type="project" value="UniProtKB-KW"/>
</dbReference>
<keyword evidence="5" id="KW-0053">Apoptosis</keyword>
<protein>
    <recommendedName>
        <fullName evidence="12">Endoplasmic reticulum transmembrane protein</fullName>
    </recommendedName>
</protein>
<dbReference type="FunFam" id="1.20.5.110:FF:000011">
    <property type="entry name" value="B-cell receptor-associated protein 29"/>
    <property type="match status" value="1"/>
</dbReference>
<dbReference type="Gene3D" id="1.20.5.110">
    <property type="match status" value="1"/>
</dbReference>
<dbReference type="InterPro" id="IPR041672">
    <property type="entry name" value="Bap31/Bap29_C"/>
</dbReference>
<comment type="similarity">
    <text evidence="2 12">Belongs to the BCAP29/BCAP31 family.</text>
</comment>
<dbReference type="PANTHER" id="PTHR12701:SF20">
    <property type="entry name" value="ENDOPLASMIC RETICULUM TRANSMEMBRANE PROTEIN"/>
    <property type="match status" value="1"/>
</dbReference>
<keyword evidence="3 12" id="KW-0813">Transport</keyword>
<evidence type="ECO:0000256" key="6">
    <source>
        <dbReference type="ARBA" id="ARBA00022824"/>
    </source>
</evidence>
<comment type="function">
    <text evidence="12">May play a role in anterograde transport of membrane proteins from the endoplasmic reticulum to the Golgi.</text>
</comment>
<dbReference type="InterPro" id="IPR008417">
    <property type="entry name" value="BAP29/BAP31"/>
</dbReference>
<keyword evidence="9 12" id="KW-1133">Transmembrane helix</keyword>
<dbReference type="GO" id="GO:0070973">
    <property type="term" value="P:protein localization to endoplasmic reticulum exit site"/>
    <property type="evidence" value="ECO:0007669"/>
    <property type="project" value="UniProtKB-UniRule"/>
</dbReference>
<sequence>MTLQWTFVAGVLYIEIFLVSILLLPFVSPKTWQKLFRSRFTSVFSRYSNIYFNIFIAILVLLFLESIRETWKYSEPMESEDLRRYPEAETVYHMKLFRAQRNMYIAGFALFLWFILRRLVILIASEATLMAQTEASLKQAHSASEAARQYMEEKNLLSDNKKNKDAEDRDEVDSKRQTAHLEKELAQTQTELEKTKEELYRAKLEFTTMKKQAESTNQEYDRLSEEYAKLQNSQDFGQGESDKKK</sequence>
<dbReference type="EMBL" id="HACG01042443">
    <property type="protein sequence ID" value="CEK89308.1"/>
    <property type="molecule type" value="Transcribed_RNA"/>
</dbReference>
<feature type="domain" description="BAP29/BAP31 transmembrane" evidence="14">
    <location>
        <begin position="1"/>
        <end position="135"/>
    </location>
</feature>
<evidence type="ECO:0000259" key="15">
    <source>
        <dbReference type="Pfam" id="PF18035"/>
    </source>
</evidence>
<feature type="transmembrane region" description="Helical" evidence="12">
    <location>
        <begin position="7"/>
        <end position="27"/>
    </location>
</feature>
<dbReference type="InterPro" id="IPR040463">
    <property type="entry name" value="BAP29/BAP31_N"/>
</dbReference>
<gene>
    <name evidence="16" type="primary">ORF170090</name>
</gene>
<feature type="region of interest" description="Disordered" evidence="13">
    <location>
        <begin position="154"/>
        <end position="192"/>
    </location>
</feature>
<evidence type="ECO:0000256" key="10">
    <source>
        <dbReference type="ARBA" id="ARBA00023054"/>
    </source>
</evidence>
<feature type="transmembrane region" description="Helical" evidence="12">
    <location>
        <begin position="47"/>
        <end position="64"/>
    </location>
</feature>
<evidence type="ECO:0000256" key="11">
    <source>
        <dbReference type="ARBA" id="ARBA00023136"/>
    </source>
</evidence>
<feature type="compositionally biased region" description="Basic and acidic residues" evidence="13">
    <location>
        <begin position="219"/>
        <end position="228"/>
    </location>
</feature>
<dbReference type="Pfam" id="PF05529">
    <property type="entry name" value="Bap31"/>
    <property type="match status" value="1"/>
</dbReference>